<accession>A0A4S8NZA2</accession>
<evidence type="ECO:0000259" key="7">
    <source>
        <dbReference type="PROSITE" id="PS50110"/>
    </source>
</evidence>
<dbReference type="GO" id="GO:0000160">
    <property type="term" value="P:phosphorelay signal transduction system"/>
    <property type="evidence" value="ECO:0007669"/>
    <property type="project" value="InterPro"/>
</dbReference>
<dbReference type="PROSITE" id="PS50043">
    <property type="entry name" value="HTH_LUXR_2"/>
    <property type="match status" value="1"/>
</dbReference>
<feature type="modified residue" description="4-aspartylphosphate" evidence="5">
    <location>
        <position position="55"/>
    </location>
</feature>
<dbReference type="SMART" id="SM00448">
    <property type="entry name" value="REC"/>
    <property type="match status" value="1"/>
</dbReference>
<dbReference type="PANTHER" id="PTHR43214:SF41">
    <property type="entry name" value="NITRATE_NITRITE RESPONSE REGULATOR PROTEIN NARP"/>
    <property type="match status" value="1"/>
</dbReference>
<name>A0A4S8NZA2_9HYPH</name>
<dbReference type="PROSITE" id="PS50110">
    <property type="entry name" value="RESPONSE_REGULATORY"/>
    <property type="match status" value="1"/>
</dbReference>
<keyword evidence="3" id="KW-0238">DNA-binding</keyword>
<organism evidence="8 9">
    <name type="scientific">Peteryoungia ipomoeae</name>
    <dbReference type="NCBI Taxonomy" id="1210932"/>
    <lineage>
        <taxon>Bacteria</taxon>
        <taxon>Pseudomonadati</taxon>
        <taxon>Pseudomonadota</taxon>
        <taxon>Alphaproteobacteria</taxon>
        <taxon>Hyphomicrobiales</taxon>
        <taxon>Rhizobiaceae</taxon>
        <taxon>Peteryoungia</taxon>
    </lineage>
</organism>
<evidence type="ECO:0000259" key="6">
    <source>
        <dbReference type="PROSITE" id="PS50043"/>
    </source>
</evidence>
<dbReference type="OrthoDB" id="9814495at2"/>
<keyword evidence="4" id="KW-0804">Transcription</keyword>
<evidence type="ECO:0000256" key="1">
    <source>
        <dbReference type="ARBA" id="ARBA00022553"/>
    </source>
</evidence>
<dbReference type="InterPro" id="IPR001789">
    <property type="entry name" value="Sig_transdc_resp-reg_receiver"/>
</dbReference>
<dbReference type="SMART" id="SM00421">
    <property type="entry name" value="HTH_LUXR"/>
    <property type="match status" value="1"/>
</dbReference>
<reference evidence="8 9" key="1">
    <citation type="submission" date="2019-04" db="EMBL/GenBank/DDBJ databases">
        <title>Genome sequence of strain shin9-1.</title>
        <authorList>
            <person name="Gao J."/>
            <person name="Sun J."/>
        </authorList>
    </citation>
    <scope>NUCLEOTIDE SEQUENCE [LARGE SCALE GENOMIC DNA]</scope>
    <source>
        <strain evidence="9">shin9-1</strain>
    </source>
</reference>
<dbReference type="SUPFAM" id="SSF46894">
    <property type="entry name" value="C-terminal effector domain of the bipartite response regulators"/>
    <property type="match status" value="1"/>
</dbReference>
<dbReference type="EMBL" id="STGV01000007">
    <property type="protein sequence ID" value="THV20564.1"/>
    <property type="molecule type" value="Genomic_DNA"/>
</dbReference>
<dbReference type="Proteomes" id="UP000308828">
    <property type="component" value="Unassembled WGS sequence"/>
</dbReference>
<feature type="domain" description="Response regulatory" evidence="7">
    <location>
        <begin position="4"/>
        <end position="119"/>
    </location>
</feature>
<proteinExistence type="predicted"/>
<dbReference type="RefSeq" id="WP_136600025.1">
    <property type="nucleotide sequence ID" value="NZ_STGV01000007.1"/>
</dbReference>
<dbReference type="CDD" id="cd17535">
    <property type="entry name" value="REC_NarL-like"/>
    <property type="match status" value="1"/>
</dbReference>
<dbReference type="Pfam" id="PF00196">
    <property type="entry name" value="GerE"/>
    <property type="match status" value="1"/>
</dbReference>
<dbReference type="GO" id="GO:0003677">
    <property type="term" value="F:DNA binding"/>
    <property type="evidence" value="ECO:0007669"/>
    <property type="project" value="UniProtKB-KW"/>
</dbReference>
<dbReference type="CDD" id="cd06170">
    <property type="entry name" value="LuxR_C_like"/>
    <property type="match status" value="1"/>
</dbReference>
<comment type="caution">
    <text evidence="8">The sequence shown here is derived from an EMBL/GenBank/DDBJ whole genome shotgun (WGS) entry which is preliminary data.</text>
</comment>
<dbReference type="Pfam" id="PF00072">
    <property type="entry name" value="Response_reg"/>
    <property type="match status" value="1"/>
</dbReference>
<evidence type="ECO:0000313" key="9">
    <source>
        <dbReference type="Proteomes" id="UP000308828"/>
    </source>
</evidence>
<dbReference type="InterPro" id="IPR039420">
    <property type="entry name" value="WalR-like"/>
</dbReference>
<protein>
    <submittedName>
        <fullName evidence="8">Response regulator transcription factor</fullName>
    </submittedName>
</protein>
<dbReference type="GO" id="GO:0006355">
    <property type="term" value="P:regulation of DNA-templated transcription"/>
    <property type="evidence" value="ECO:0007669"/>
    <property type="project" value="InterPro"/>
</dbReference>
<dbReference type="PROSITE" id="PS00622">
    <property type="entry name" value="HTH_LUXR_1"/>
    <property type="match status" value="1"/>
</dbReference>
<keyword evidence="9" id="KW-1185">Reference proteome</keyword>
<keyword evidence="1 5" id="KW-0597">Phosphoprotein</keyword>
<evidence type="ECO:0000256" key="4">
    <source>
        <dbReference type="ARBA" id="ARBA00023163"/>
    </source>
</evidence>
<dbReference type="PANTHER" id="PTHR43214">
    <property type="entry name" value="TWO-COMPONENT RESPONSE REGULATOR"/>
    <property type="match status" value="1"/>
</dbReference>
<dbReference type="InterPro" id="IPR000792">
    <property type="entry name" value="Tscrpt_reg_LuxR_C"/>
</dbReference>
<evidence type="ECO:0000256" key="3">
    <source>
        <dbReference type="ARBA" id="ARBA00023125"/>
    </source>
</evidence>
<evidence type="ECO:0000313" key="8">
    <source>
        <dbReference type="EMBL" id="THV20564.1"/>
    </source>
</evidence>
<sequence>MLVRVAFVDDHPILLEGLVSLYKTKSDLDVVAMGHTTIDALNILENHHPDVIVMDLSMPGDCFEAIDLILASHPDTKVIVFTASSAIQPAVELIEAGISGYVLKGASSSDLHHAIISAYNGETYITPEFATKVIVSMKTAELRRKAQRPERLHHREEQIVSALLKGLTNREIGHSLSISEKTVKHYMTSLMSKLSVRNRVELVIAVKNRTSPRDRMVQ</sequence>
<evidence type="ECO:0000256" key="5">
    <source>
        <dbReference type="PROSITE-ProRule" id="PRU00169"/>
    </source>
</evidence>
<evidence type="ECO:0000256" key="2">
    <source>
        <dbReference type="ARBA" id="ARBA00023015"/>
    </source>
</evidence>
<dbReference type="InterPro" id="IPR011006">
    <property type="entry name" value="CheY-like_superfamily"/>
</dbReference>
<gene>
    <name evidence="8" type="ORF">FAA97_18365</name>
</gene>
<dbReference type="Gene3D" id="3.40.50.2300">
    <property type="match status" value="1"/>
</dbReference>
<dbReference type="AlphaFoldDB" id="A0A4S8NZA2"/>
<keyword evidence="2" id="KW-0805">Transcription regulation</keyword>
<dbReference type="SUPFAM" id="SSF52172">
    <property type="entry name" value="CheY-like"/>
    <property type="match status" value="1"/>
</dbReference>
<dbReference type="InterPro" id="IPR058245">
    <property type="entry name" value="NreC/VraR/RcsB-like_REC"/>
</dbReference>
<dbReference type="PRINTS" id="PR00038">
    <property type="entry name" value="HTHLUXR"/>
</dbReference>
<dbReference type="InterPro" id="IPR016032">
    <property type="entry name" value="Sig_transdc_resp-reg_C-effctor"/>
</dbReference>
<feature type="domain" description="HTH luxR-type" evidence="6">
    <location>
        <begin position="145"/>
        <end position="210"/>
    </location>
</feature>